<dbReference type="Proteomes" id="UP001060771">
    <property type="component" value="Chromosome"/>
</dbReference>
<reference evidence="2" key="1">
    <citation type="journal article" date="2014" name="Int. J. Syst. Evol. Microbiol.">
        <title>Complete genome sequence of Corynebacterium casei LMG S-19264T (=DSM 44701T), isolated from a smear-ripened cheese.</title>
        <authorList>
            <consortium name="US DOE Joint Genome Institute (JGI-PGF)"/>
            <person name="Walter F."/>
            <person name="Albersmeier A."/>
            <person name="Kalinowski J."/>
            <person name="Ruckert C."/>
        </authorList>
    </citation>
    <scope>NUCLEOTIDE SEQUENCE</scope>
    <source>
        <strain evidence="2">JCM 11219</strain>
    </source>
</reference>
<dbReference type="RefSeq" id="WP_188604132.1">
    <property type="nucleotide sequence ID" value="NZ_AP026830.1"/>
</dbReference>
<evidence type="ECO:0000313" key="4">
    <source>
        <dbReference type="Proteomes" id="UP001060771"/>
    </source>
</evidence>
<accession>A0A830E4Q6</accession>
<organism evidence="2 3">
    <name type="scientific">Vulcanisaeta souniana JCM 11219</name>
    <dbReference type="NCBI Taxonomy" id="1293586"/>
    <lineage>
        <taxon>Archaea</taxon>
        <taxon>Thermoproteota</taxon>
        <taxon>Thermoprotei</taxon>
        <taxon>Thermoproteales</taxon>
        <taxon>Thermoproteaceae</taxon>
        <taxon>Vulcanisaeta</taxon>
    </lineage>
</organism>
<reference evidence="4" key="3">
    <citation type="submission" date="2022-09" db="EMBL/GenBank/DDBJ databases">
        <title>Complete genome sequence of Vulcanisaeta souniana.</title>
        <authorList>
            <person name="Kato S."/>
            <person name="Itoh T."/>
            <person name="Ohkuma M."/>
        </authorList>
    </citation>
    <scope>NUCLEOTIDE SEQUENCE [LARGE SCALE GENOMIC DNA]</scope>
    <source>
        <strain evidence="4">JCM 11219</strain>
    </source>
</reference>
<name>A0A830E4Q6_9CREN</name>
<dbReference type="EMBL" id="BMNM01000014">
    <property type="protein sequence ID" value="GGI86128.1"/>
    <property type="molecule type" value="Genomic_DNA"/>
</dbReference>
<dbReference type="GeneID" id="76206887"/>
<reference evidence="2" key="2">
    <citation type="submission" date="2020-09" db="EMBL/GenBank/DDBJ databases">
        <authorList>
            <person name="Sun Q."/>
            <person name="Ohkuma M."/>
        </authorList>
    </citation>
    <scope>NUCLEOTIDE SEQUENCE</scope>
    <source>
        <strain evidence="2">JCM 11219</strain>
    </source>
</reference>
<dbReference type="Proteomes" id="UP000657075">
    <property type="component" value="Unassembled WGS sequence"/>
</dbReference>
<evidence type="ECO:0000313" key="2">
    <source>
        <dbReference type="EMBL" id="GGI86128.1"/>
    </source>
</evidence>
<gene>
    <name evidence="2" type="ORF">GCM10007112_23930</name>
    <name evidence="1" type="ORF">Vsou_13360</name>
</gene>
<reference evidence="1" key="4">
    <citation type="journal article" date="2023" name="Microbiol. Resour. Announc.">
        <title>Complete Genome Sequence of Vulcanisaeta souniana Strain IC-059, a Hyperthermophilic Archaeon Isolated from Hot Spring Water in Japan.</title>
        <authorList>
            <person name="Kato S."/>
            <person name="Itoh T."/>
            <person name="Wu L."/>
            <person name="Ma J."/>
            <person name="Ohkuma M."/>
        </authorList>
    </citation>
    <scope>NUCLEOTIDE SEQUENCE</scope>
    <source>
        <strain evidence="1">JCM 11219</strain>
    </source>
</reference>
<sequence length="120" mass="13427">MPLDCLINALYNLLMNTKGTVWLWPSRLARSCGHRRLASEFLRALALVGLVEAVGYRTRRKRLVYITTPELVLRTRGMGLDEFRVWLLGRIAQAPAVPGLARNSITSLGVLAITALPPWM</sequence>
<evidence type="ECO:0000313" key="1">
    <source>
        <dbReference type="EMBL" id="BDR92243.1"/>
    </source>
</evidence>
<proteinExistence type="predicted"/>
<keyword evidence="4" id="KW-1185">Reference proteome</keyword>
<dbReference type="AlphaFoldDB" id="A0A830E4Q6"/>
<dbReference type="EMBL" id="AP026830">
    <property type="protein sequence ID" value="BDR92243.1"/>
    <property type="molecule type" value="Genomic_DNA"/>
</dbReference>
<protein>
    <submittedName>
        <fullName evidence="2">Uncharacterized protein</fullName>
    </submittedName>
</protein>
<evidence type="ECO:0000313" key="3">
    <source>
        <dbReference type="Proteomes" id="UP000657075"/>
    </source>
</evidence>